<dbReference type="InterPro" id="IPR028082">
    <property type="entry name" value="Peripla_BP_I"/>
</dbReference>
<keyword evidence="4" id="KW-0804">Transcription</keyword>
<dbReference type="OrthoDB" id="37081at2"/>
<dbReference type="PROSITE" id="PS50932">
    <property type="entry name" value="HTH_LACI_2"/>
    <property type="match status" value="1"/>
</dbReference>
<dbReference type="PANTHER" id="PTHR30146:SF148">
    <property type="entry name" value="HTH-TYPE TRANSCRIPTIONAL REPRESSOR PURR-RELATED"/>
    <property type="match status" value="1"/>
</dbReference>
<dbReference type="Gene3D" id="1.10.260.40">
    <property type="entry name" value="lambda repressor-like DNA-binding domains"/>
    <property type="match status" value="1"/>
</dbReference>
<dbReference type="PANTHER" id="PTHR30146">
    <property type="entry name" value="LACI-RELATED TRANSCRIPTIONAL REPRESSOR"/>
    <property type="match status" value="1"/>
</dbReference>
<dbReference type="GO" id="GO:0000976">
    <property type="term" value="F:transcription cis-regulatory region binding"/>
    <property type="evidence" value="ECO:0007669"/>
    <property type="project" value="TreeGrafter"/>
</dbReference>
<dbReference type="InterPro" id="IPR010982">
    <property type="entry name" value="Lambda_DNA-bd_dom_sf"/>
</dbReference>
<dbReference type="Gene3D" id="3.40.50.2300">
    <property type="match status" value="2"/>
</dbReference>
<accession>A0A4R5A4D4</accession>
<dbReference type="InterPro" id="IPR000843">
    <property type="entry name" value="HTH_LacI"/>
</dbReference>
<dbReference type="SUPFAM" id="SSF53822">
    <property type="entry name" value="Periplasmic binding protein-like I"/>
    <property type="match status" value="1"/>
</dbReference>
<proteinExistence type="predicted"/>
<evidence type="ECO:0000313" key="7">
    <source>
        <dbReference type="Proteomes" id="UP000295217"/>
    </source>
</evidence>
<evidence type="ECO:0000313" key="6">
    <source>
        <dbReference type="EMBL" id="TDD65920.1"/>
    </source>
</evidence>
<evidence type="ECO:0000256" key="2">
    <source>
        <dbReference type="ARBA" id="ARBA00023015"/>
    </source>
</evidence>
<keyword evidence="1" id="KW-0678">Repressor</keyword>
<comment type="caution">
    <text evidence="6">The sequence shown here is derived from an EMBL/GenBank/DDBJ whole genome shotgun (WGS) entry which is preliminary data.</text>
</comment>
<evidence type="ECO:0000256" key="3">
    <source>
        <dbReference type="ARBA" id="ARBA00023125"/>
    </source>
</evidence>
<dbReference type="InterPro" id="IPR046335">
    <property type="entry name" value="LacI/GalR-like_sensor"/>
</dbReference>
<sequence length="398" mass="41975">MVRSATLKAPTPNPAPAATSSRVRFVTSVMAAPVASFGTSAGGDRGGAVDGPHVTAAGGRTVRLADIATRAGVSVKTVSRVINAEPHVAAATRQAVEAAIEELGAGGDSRPRGRKRRTGVVGLIFPDVRNDYFAAVSRALQERLATVSPTLVSSDSDDDLHIEDEILQAYRRLEVDGLVIFPTGAPGLPEFARQIPTVVVDRTVPSVRGLVDHVLPDSRRAAESLTLHMIEQHHVQRVCLVAGNLGVSTLRNRHTAFHRVVGRTGTENHVLAGLTTAEEAETAAYALFRTLEPPFGVLSTNSLMFWGVLSAAVRLGLKIPSDIVLTTFDQIPGVGTTGIVPTNAVAPATTLAARVVQLLTERINNPGLPPRLLEIDYDIAYGTTCGCIPLDAARNVLG</sequence>
<dbReference type="PROSITE" id="PS00356">
    <property type="entry name" value="HTH_LACI_1"/>
    <property type="match status" value="1"/>
</dbReference>
<dbReference type="EMBL" id="SMLB01000045">
    <property type="protein sequence ID" value="TDD65920.1"/>
    <property type="molecule type" value="Genomic_DNA"/>
</dbReference>
<keyword evidence="3" id="KW-0238">DNA-binding</keyword>
<protein>
    <submittedName>
        <fullName evidence="6">LacI family transcriptional regulator</fullName>
    </submittedName>
</protein>
<name>A0A4R5A4D4_9ACTN</name>
<gene>
    <name evidence="6" type="ORF">E1262_23535</name>
</gene>
<evidence type="ECO:0000256" key="4">
    <source>
        <dbReference type="ARBA" id="ARBA00023163"/>
    </source>
</evidence>
<dbReference type="CDD" id="cd01392">
    <property type="entry name" value="HTH_LacI"/>
    <property type="match status" value="1"/>
</dbReference>
<dbReference type="Pfam" id="PF00356">
    <property type="entry name" value="LacI"/>
    <property type="match status" value="1"/>
</dbReference>
<evidence type="ECO:0000256" key="1">
    <source>
        <dbReference type="ARBA" id="ARBA00022491"/>
    </source>
</evidence>
<dbReference type="AlphaFoldDB" id="A0A4R5A4D4"/>
<dbReference type="Pfam" id="PF13377">
    <property type="entry name" value="Peripla_BP_3"/>
    <property type="match status" value="1"/>
</dbReference>
<organism evidence="6 7">
    <name type="scientific">Jiangella aurantiaca</name>
    <dbReference type="NCBI Taxonomy" id="2530373"/>
    <lineage>
        <taxon>Bacteria</taxon>
        <taxon>Bacillati</taxon>
        <taxon>Actinomycetota</taxon>
        <taxon>Actinomycetes</taxon>
        <taxon>Jiangellales</taxon>
        <taxon>Jiangellaceae</taxon>
        <taxon>Jiangella</taxon>
    </lineage>
</organism>
<dbReference type="SUPFAM" id="SSF47413">
    <property type="entry name" value="lambda repressor-like DNA-binding domains"/>
    <property type="match status" value="1"/>
</dbReference>
<evidence type="ECO:0000259" key="5">
    <source>
        <dbReference type="PROSITE" id="PS50932"/>
    </source>
</evidence>
<dbReference type="SMART" id="SM00354">
    <property type="entry name" value="HTH_LACI"/>
    <property type="match status" value="1"/>
</dbReference>
<feature type="domain" description="HTH lacI-type" evidence="5">
    <location>
        <begin position="62"/>
        <end position="104"/>
    </location>
</feature>
<keyword evidence="2" id="KW-0805">Transcription regulation</keyword>
<keyword evidence="7" id="KW-1185">Reference proteome</keyword>
<reference evidence="6 7" key="1">
    <citation type="submission" date="2019-02" db="EMBL/GenBank/DDBJ databases">
        <title>Draft genome sequences of novel Actinobacteria.</title>
        <authorList>
            <person name="Sahin N."/>
            <person name="Ay H."/>
            <person name="Saygin H."/>
        </authorList>
    </citation>
    <scope>NUCLEOTIDE SEQUENCE [LARGE SCALE GENOMIC DNA]</scope>
    <source>
        <strain evidence="6 7">8K307</strain>
    </source>
</reference>
<dbReference type="Proteomes" id="UP000295217">
    <property type="component" value="Unassembled WGS sequence"/>
</dbReference>
<dbReference type="GO" id="GO:0003700">
    <property type="term" value="F:DNA-binding transcription factor activity"/>
    <property type="evidence" value="ECO:0007669"/>
    <property type="project" value="TreeGrafter"/>
</dbReference>